<feature type="region of interest" description="Disordered" evidence="5">
    <location>
        <begin position="172"/>
        <end position="218"/>
    </location>
</feature>
<dbReference type="GeneID" id="30036326"/>
<feature type="compositionally biased region" description="Polar residues" evidence="5">
    <location>
        <begin position="194"/>
        <end position="218"/>
    </location>
</feature>
<keyword evidence="3" id="KW-0238">DNA-binding</keyword>
<feature type="compositionally biased region" description="Low complexity" evidence="5">
    <location>
        <begin position="176"/>
        <end position="193"/>
    </location>
</feature>
<feature type="region of interest" description="Disordered" evidence="5">
    <location>
        <begin position="37"/>
        <end position="61"/>
    </location>
</feature>
<keyword evidence="8" id="KW-1185">Reference proteome</keyword>
<feature type="compositionally biased region" description="Polar residues" evidence="5">
    <location>
        <begin position="468"/>
        <end position="498"/>
    </location>
</feature>
<sequence>MTSYSQYPQYAQPQGQAQAGAANFYYGNSYQHPQAQQYYYGGNPSAPATGSSSANGSVTGSPATNTAGVTATGTESAAAGSDIAATYQQQGYYGTPLYQQGTTGSTTGQSTTPSSNQPHHQHLHHHIQQQQQQSQQIQAQTPYYNQYPPYMQQTHQGTAANAQYGNHSLQSQHSLVAQQHPQQQQHSSPQVAQTHQQPAVITDPTGQTAPPGSKPKVTTTLWEDEGTLCFQVEAKGICVARREDNDMINGTKLLNVAGMTRGRRDGILKGEKNRHVVKAGAMHLKGVWIPYERALDFANKEKIIDLLYPLFVTDIKGVLYHPANYARTAQVISAAAQRRKDLADAAAANSGSGSPTGSSAGANGNGITGANPGGVQSSQSYYYQDGRKEMSSGSPTGANRKLPQLPNPPSSASPSVIQGVQNQSATGSGNNDSYSTAPNSRVPTPNSNAFANGQQTQAAGQQTGTNEYAGSTTPLTDSVPHTPSSANLIHKTGQNQVSTEDDKTQAAASANNSSNPSPKIYGDDALKQE</sequence>
<dbReference type="Proteomes" id="UP000189580">
    <property type="component" value="Chromosome c"/>
</dbReference>
<name>A0A161HJ79_9ASCO</name>
<dbReference type="EMBL" id="CP014500">
    <property type="protein sequence ID" value="ANB11408.1"/>
    <property type="molecule type" value="Genomic_DNA"/>
</dbReference>
<dbReference type="InterPro" id="IPR036887">
    <property type="entry name" value="HTH_APSES_sf"/>
</dbReference>
<dbReference type="InterPro" id="IPR029790">
    <property type="entry name" value="EFG1/Phd1/StuA"/>
</dbReference>
<dbReference type="OrthoDB" id="5407653at2759"/>
<feature type="region of interest" description="Disordered" evidence="5">
    <location>
        <begin position="345"/>
        <end position="529"/>
    </location>
</feature>
<dbReference type="RefSeq" id="XP_018733885.1">
    <property type="nucleotide sequence ID" value="XM_018881280.1"/>
</dbReference>
<organism evidence="7 8">
    <name type="scientific">Sugiyamaella lignohabitans</name>
    <dbReference type="NCBI Taxonomy" id="796027"/>
    <lineage>
        <taxon>Eukaryota</taxon>
        <taxon>Fungi</taxon>
        <taxon>Dikarya</taxon>
        <taxon>Ascomycota</taxon>
        <taxon>Saccharomycotina</taxon>
        <taxon>Dipodascomycetes</taxon>
        <taxon>Dipodascales</taxon>
        <taxon>Trichomonascaceae</taxon>
        <taxon>Sugiyamaella</taxon>
    </lineage>
</organism>
<evidence type="ECO:0000313" key="8">
    <source>
        <dbReference type="Proteomes" id="UP000189580"/>
    </source>
</evidence>
<gene>
    <name evidence="7" type="primary">SOK2</name>
    <name evidence="7" type="ORF">AWJ20_4218</name>
</gene>
<dbReference type="GO" id="GO:0003700">
    <property type="term" value="F:DNA-binding transcription factor activity"/>
    <property type="evidence" value="ECO:0007669"/>
    <property type="project" value="TreeGrafter"/>
</dbReference>
<dbReference type="Pfam" id="PF04383">
    <property type="entry name" value="KilA-N"/>
    <property type="match status" value="1"/>
</dbReference>
<feature type="compositionally biased region" description="Low complexity" evidence="5">
    <location>
        <begin position="448"/>
        <end position="466"/>
    </location>
</feature>
<comment type="similarity">
    <text evidence="1">Belongs to the EFG1/PHD1/stuA family.</text>
</comment>
<evidence type="ECO:0000313" key="7">
    <source>
        <dbReference type="EMBL" id="ANB11408.1"/>
    </source>
</evidence>
<dbReference type="Gene3D" id="3.10.260.10">
    <property type="entry name" value="Transcription regulator HTH, APSES-type DNA-binding domain"/>
    <property type="match status" value="1"/>
</dbReference>
<dbReference type="KEGG" id="slb:AWJ20_4218"/>
<dbReference type="GO" id="GO:0045944">
    <property type="term" value="P:positive regulation of transcription by RNA polymerase II"/>
    <property type="evidence" value="ECO:0007669"/>
    <property type="project" value="TreeGrafter"/>
</dbReference>
<feature type="region of interest" description="Disordered" evidence="5">
    <location>
        <begin position="98"/>
        <end position="138"/>
    </location>
</feature>
<dbReference type="PANTHER" id="PTHR47792">
    <property type="entry name" value="PROTEIN SOK2-RELATED"/>
    <property type="match status" value="1"/>
</dbReference>
<evidence type="ECO:0000256" key="5">
    <source>
        <dbReference type="SAM" id="MobiDB-lite"/>
    </source>
</evidence>
<accession>A0A161HJ79</accession>
<dbReference type="InterPro" id="IPR018004">
    <property type="entry name" value="KilA/APSES_HTH"/>
</dbReference>
<reference evidence="7 8" key="1">
    <citation type="submission" date="2016-02" db="EMBL/GenBank/DDBJ databases">
        <title>Complete genome sequence and transcriptome regulation of the pentose utilising yeast Sugiyamaella lignohabitans.</title>
        <authorList>
            <person name="Bellasio M."/>
            <person name="Peymann A."/>
            <person name="Valli M."/>
            <person name="Sipitzky M."/>
            <person name="Graf A."/>
            <person name="Sauer M."/>
            <person name="Marx H."/>
            <person name="Mattanovich D."/>
        </authorList>
    </citation>
    <scope>NUCLEOTIDE SEQUENCE [LARGE SCALE GENOMIC DNA]</scope>
    <source>
        <strain evidence="7 8">CBS 10342</strain>
    </source>
</reference>
<feature type="compositionally biased region" description="Low complexity" evidence="5">
    <location>
        <begin position="345"/>
        <end position="362"/>
    </location>
</feature>
<proteinExistence type="inferred from homology"/>
<dbReference type="AlphaFoldDB" id="A0A161HJ79"/>
<feature type="compositionally biased region" description="Polar residues" evidence="5">
    <location>
        <begin position="46"/>
        <end position="61"/>
    </location>
</feature>
<dbReference type="GO" id="GO:0005634">
    <property type="term" value="C:nucleus"/>
    <property type="evidence" value="ECO:0007669"/>
    <property type="project" value="TreeGrafter"/>
</dbReference>
<feature type="compositionally biased region" description="Polar residues" evidence="5">
    <location>
        <begin position="412"/>
        <end position="447"/>
    </location>
</feature>
<dbReference type="SMART" id="SM01252">
    <property type="entry name" value="KilA-N"/>
    <property type="match status" value="1"/>
</dbReference>
<dbReference type="FunFam" id="3.10.260.10:FF:000003">
    <property type="entry name" value="Ascospore maturation 1 protein"/>
    <property type="match status" value="1"/>
</dbReference>
<evidence type="ECO:0000256" key="1">
    <source>
        <dbReference type="ARBA" id="ARBA00007247"/>
    </source>
</evidence>
<evidence type="ECO:0000256" key="4">
    <source>
        <dbReference type="ARBA" id="ARBA00023163"/>
    </source>
</evidence>
<feature type="domain" description="HTH APSES-type" evidence="6">
    <location>
        <begin position="216"/>
        <end position="322"/>
    </location>
</feature>
<feature type="compositionally biased region" description="Low complexity" evidence="5">
    <location>
        <begin position="128"/>
        <end position="138"/>
    </location>
</feature>
<feature type="compositionally biased region" description="Low complexity" evidence="5">
    <location>
        <begin position="506"/>
        <end position="518"/>
    </location>
</feature>
<evidence type="ECO:0000256" key="3">
    <source>
        <dbReference type="ARBA" id="ARBA00023125"/>
    </source>
</evidence>
<dbReference type="GO" id="GO:0043565">
    <property type="term" value="F:sequence-specific DNA binding"/>
    <property type="evidence" value="ECO:0007669"/>
    <property type="project" value="TreeGrafter"/>
</dbReference>
<protein>
    <submittedName>
        <fullName evidence="7">Sok2p</fullName>
    </submittedName>
</protein>
<dbReference type="InterPro" id="IPR003163">
    <property type="entry name" value="Tscrpt_reg_HTH_APSES-type"/>
</dbReference>
<dbReference type="PANTHER" id="PTHR47792:SF1">
    <property type="entry name" value="PROTEIN SOK2-RELATED"/>
    <property type="match status" value="1"/>
</dbReference>
<dbReference type="SUPFAM" id="SSF54616">
    <property type="entry name" value="DNA-binding domain of Mlu1-box binding protein MBP1"/>
    <property type="match status" value="1"/>
</dbReference>
<evidence type="ECO:0000256" key="2">
    <source>
        <dbReference type="ARBA" id="ARBA00023015"/>
    </source>
</evidence>
<feature type="compositionally biased region" description="Low complexity" evidence="5">
    <location>
        <begin position="99"/>
        <end position="118"/>
    </location>
</feature>
<keyword evidence="2" id="KW-0805">Transcription regulation</keyword>
<dbReference type="PROSITE" id="PS51299">
    <property type="entry name" value="HTH_APSES"/>
    <property type="match status" value="1"/>
</dbReference>
<keyword evidence="4" id="KW-0804">Transcription</keyword>
<evidence type="ECO:0000259" key="6">
    <source>
        <dbReference type="PROSITE" id="PS51299"/>
    </source>
</evidence>